<proteinExistence type="predicted"/>
<accession>A0A517PLH3</accession>
<dbReference type="RefSeq" id="WP_145182780.1">
    <property type="nucleotide sequence ID" value="NZ_CP036266.1"/>
</dbReference>
<keyword evidence="2" id="KW-1185">Reference proteome</keyword>
<gene>
    <name evidence="1" type="ORF">HG66A1_20090</name>
</gene>
<dbReference type="EMBL" id="CP036266">
    <property type="protein sequence ID" value="QDT20224.1"/>
    <property type="molecule type" value="Genomic_DNA"/>
</dbReference>
<dbReference type="AlphaFoldDB" id="A0A517PLH3"/>
<evidence type="ECO:0000313" key="1">
    <source>
        <dbReference type="EMBL" id="QDT20224.1"/>
    </source>
</evidence>
<reference evidence="1 2" key="1">
    <citation type="submission" date="2019-02" db="EMBL/GenBank/DDBJ databases">
        <title>Deep-cultivation of Planctomycetes and their phenomic and genomic characterization uncovers novel biology.</title>
        <authorList>
            <person name="Wiegand S."/>
            <person name="Jogler M."/>
            <person name="Boedeker C."/>
            <person name="Pinto D."/>
            <person name="Vollmers J."/>
            <person name="Rivas-Marin E."/>
            <person name="Kohn T."/>
            <person name="Peeters S.H."/>
            <person name="Heuer A."/>
            <person name="Rast P."/>
            <person name="Oberbeckmann S."/>
            <person name="Bunk B."/>
            <person name="Jeske O."/>
            <person name="Meyerdierks A."/>
            <person name="Storesund J.E."/>
            <person name="Kallscheuer N."/>
            <person name="Luecker S."/>
            <person name="Lage O.M."/>
            <person name="Pohl T."/>
            <person name="Merkel B.J."/>
            <person name="Hornburger P."/>
            <person name="Mueller R.-W."/>
            <person name="Bruemmer F."/>
            <person name="Labrenz M."/>
            <person name="Spormann A.M."/>
            <person name="Op den Camp H."/>
            <person name="Overmann J."/>
            <person name="Amann R."/>
            <person name="Jetten M.S.M."/>
            <person name="Mascher T."/>
            <person name="Medema M.H."/>
            <person name="Devos D.P."/>
            <person name="Kaster A.-K."/>
            <person name="Ovreas L."/>
            <person name="Rohde M."/>
            <person name="Galperin M.Y."/>
            <person name="Jogler C."/>
        </authorList>
    </citation>
    <scope>NUCLEOTIDE SEQUENCE [LARGE SCALE GENOMIC DNA]</scope>
    <source>
        <strain evidence="1 2">HG66A1</strain>
    </source>
</reference>
<organism evidence="1 2">
    <name type="scientific">Gimesia chilikensis</name>
    <dbReference type="NCBI Taxonomy" id="2605989"/>
    <lineage>
        <taxon>Bacteria</taxon>
        <taxon>Pseudomonadati</taxon>
        <taxon>Planctomycetota</taxon>
        <taxon>Planctomycetia</taxon>
        <taxon>Planctomycetales</taxon>
        <taxon>Planctomycetaceae</taxon>
        <taxon>Gimesia</taxon>
    </lineage>
</organism>
<dbReference type="Proteomes" id="UP000320421">
    <property type="component" value="Chromosome"/>
</dbReference>
<protein>
    <submittedName>
        <fullName evidence="1">Uncharacterized protein</fullName>
    </submittedName>
</protein>
<evidence type="ECO:0000313" key="2">
    <source>
        <dbReference type="Proteomes" id="UP000320421"/>
    </source>
</evidence>
<sequence length="193" mass="21880">MFYLIEPDDELSDNWLFFEEDLNGVLVVREEYRDLVCQSCGKIDENIAISRGLSSHFIVETNSDIVATSEDWICVSARFCDEIMKLKFGGLRFIPLADSKHSIVMPELLVETDETRAGFENHNQCTSCGRFGERIIGPFIQGMRLPASDSTFFASSIANENVKVSYYRFFASELIVEAIRKLEFAGIDFVETA</sequence>
<name>A0A517PLH3_9PLAN</name>